<dbReference type="PANTHER" id="PTHR31592">
    <property type="entry name" value="TRANSMEMBRANE PROTEIN 192"/>
    <property type="match status" value="1"/>
</dbReference>
<keyword evidence="5 6" id="KW-0472">Membrane</keyword>
<evidence type="ECO:0000256" key="4">
    <source>
        <dbReference type="ARBA" id="ARBA00022989"/>
    </source>
</evidence>
<comment type="caution">
    <text evidence="7">The sequence shown here is derived from an EMBL/GenBank/DDBJ whole genome shotgun (WGS) entry which is preliminary data.</text>
</comment>
<name>A0AAP0EZ61_9MAGN</name>
<evidence type="ECO:0000313" key="7">
    <source>
        <dbReference type="EMBL" id="KAK9099527.1"/>
    </source>
</evidence>
<evidence type="ECO:0000256" key="1">
    <source>
        <dbReference type="ARBA" id="ARBA00004141"/>
    </source>
</evidence>
<sequence>MANGEALFALHLSPRKRTCLVMLRLLCGVLRSEDHTSFAKAADWILVLQVKLMYRMRLLLYGHRMTSNSPWEVFCVLCLIPSAVAAPWVFGSIQRITPSLLCSCSAALLIITGIFQQYLVLRSSGKSQLAELQFYYVNAITCRDYGVIVVLVIDGDESDEIQCLKVSMFTALQPSSSLEELKLSLIFYRLQIQLLQAGIMMVVIFLDQQMALLQYQRENIHYLSEEGNGTCCSLIPDDQSGEGLLLCLLGKYFNQVNADLIQILGFRRALEMERISNLELQKKIVKLRSHSASTEQNRRLIDEPESLARCLSAFQLYSPFPSHRSKG</sequence>
<keyword evidence="4 6" id="KW-1133">Transmembrane helix</keyword>
<dbReference type="Proteomes" id="UP001420932">
    <property type="component" value="Unassembled WGS sequence"/>
</dbReference>
<evidence type="ECO:0000313" key="8">
    <source>
        <dbReference type="Proteomes" id="UP001420932"/>
    </source>
</evidence>
<comment type="subcellular location">
    <subcellularLocation>
        <location evidence="1">Membrane</location>
        <topology evidence="1">Multi-pass membrane protein</topology>
    </subcellularLocation>
</comment>
<feature type="transmembrane region" description="Helical" evidence="6">
    <location>
        <begin position="96"/>
        <end position="121"/>
    </location>
</feature>
<evidence type="ECO:0000256" key="2">
    <source>
        <dbReference type="ARBA" id="ARBA00006314"/>
    </source>
</evidence>
<keyword evidence="8" id="KW-1185">Reference proteome</keyword>
<dbReference type="AlphaFoldDB" id="A0AAP0EZ61"/>
<evidence type="ECO:0000256" key="5">
    <source>
        <dbReference type="ARBA" id="ARBA00023136"/>
    </source>
</evidence>
<reference evidence="7 8" key="1">
    <citation type="submission" date="2024-01" db="EMBL/GenBank/DDBJ databases">
        <title>Genome assemblies of Stephania.</title>
        <authorList>
            <person name="Yang L."/>
        </authorList>
    </citation>
    <scope>NUCLEOTIDE SEQUENCE [LARGE SCALE GENOMIC DNA]</scope>
    <source>
        <strain evidence="7">YNDBR</strain>
        <tissue evidence="7">Leaf</tissue>
    </source>
</reference>
<dbReference type="PANTHER" id="PTHR31592:SF1">
    <property type="entry name" value="TRANSMEMBRANE PROTEIN 192"/>
    <property type="match status" value="1"/>
</dbReference>
<dbReference type="GO" id="GO:0005770">
    <property type="term" value="C:late endosome"/>
    <property type="evidence" value="ECO:0007669"/>
    <property type="project" value="TreeGrafter"/>
</dbReference>
<protein>
    <submittedName>
        <fullName evidence="7">Uncharacterized protein</fullName>
    </submittedName>
</protein>
<accession>A0AAP0EZ61</accession>
<dbReference type="InterPro" id="IPR029399">
    <property type="entry name" value="TMEM192"/>
</dbReference>
<proteinExistence type="inferred from homology"/>
<dbReference type="GO" id="GO:0005765">
    <property type="term" value="C:lysosomal membrane"/>
    <property type="evidence" value="ECO:0007669"/>
    <property type="project" value="TreeGrafter"/>
</dbReference>
<organism evidence="7 8">
    <name type="scientific">Stephania yunnanensis</name>
    <dbReference type="NCBI Taxonomy" id="152371"/>
    <lineage>
        <taxon>Eukaryota</taxon>
        <taxon>Viridiplantae</taxon>
        <taxon>Streptophyta</taxon>
        <taxon>Embryophyta</taxon>
        <taxon>Tracheophyta</taxon>
        <taxon>Spermatophyta</taxon>
        <taxon>Magnoliopsida</taxon>
        <taxon>Ranunculales</taxon>
        <taxon>Menispermaceae</taxon>
        <taxon>Menispermoideae</taxon>
        <taxon>Cissampelideae</taxon>
        <taxon>Stephania</taxon>
    </lineage>
</organism>
<gene>
    <name evidence="7" type="ORF">Syun_026572</name>
</gene>
<comment type="similarity">
    <text evidence="2">Belongs to the TMEM192 family.</text>
</comment>
<feature type="transmembrane region" description="Helical" evidence="6">
    <location>
        <begin position="71"/>
        <end position="90"/>
    </location>
</feature>
<evidence type="ECO:0000256" key="6">
    <source>
        <dbReference type="SAM" id="Phobius"/>
    </source>
</evidence>
<keyword evidence="3 6" id="KW-0812">Transmembrane</keyword>
<dbReference type="EMBL" id="JBBNAF010000011">
    <property type="protein sequence ID" value="KAK9099527.1"/>
    <property type="molecule type" value="Genomic_DNA"/>
</dbReference>
<evidence type="ECO:0000256" key="3">
    <source>
        <dbReference type="ARBA" id="ARBA00022692"/>
    </source>
</evidence>